<dbReference type="AlphaFoldDB" id="A0A382EKW7"/>
<protein>
    <submittedName>
        <fullName evidence="1">Uncharacterized protein</fullName>
    </submittedName>
</protein>
<name>A0A382EKW7_9ZZZZ</name>
<reference evidence="1" key="1">
    <citation type="submission" date="2018-05" db="EMBL/GenBank/DDBJ databases">
        <authorList>
            <person name="Lanie J.A."/>
            <person name="Ng W.-L."/>
            <person name="Kazmierczak K.M."/>
            <person name="Andrzejewski T.M."/>
            <person name="Davidsen T.M."/>
            <person name="Wayne K.J."/>
            <person name="Tettelin H."/>
            <person name="Glass J.I."/>
            <person name="Rusch D."/>
            <person name="Podicherti R."/>
            <person name="Tsui H.-C.T."/>
            <person name="Winkler M.E."/>
        </authorList>
    </citation>
    <scope>NUCLEOTIDE SEQUENCE</scope>
</reference>
<evidence type="ECO:0000313" key="1">
    <source>
        <dbReference type="EMBL" id="SVB51115.1"/>
    </source>
</evidence>
<organism evidence="1">
    <name type="scientific">marine metagenome</name>
    <dbReference type="NCBI Taxonomy" id="408172"/>
    <lineage>
        <taxon>unclassified sequences</taxon>
        <taxon>metagenomes</taxon>
        <taxon>ecological metagenomes</taxon>
    </lineage>
</organism>
<gene>
    <name evidence="1" type="ORF">METZ01_LOCUS203969</name>
</gene>
<accession>A0A382EKW7</accession>
<sequence>MGDIDDSSIDLRQSGHNQEIGWVDWWGSGAAWGGDVDYDDQEIKVWQNCTKSASAGCNKNDVGFHISYGTDNTLWWGQGYYFSDRTDTSWTYDNSEGGGHTANFDIHGSSNSVKGYQRNCSAGACSGHTAKIYAYGNDNDVFVIQDSDGSKNLDLTIGTAYVASNDNEVDVEQTGYATHSATITLAGSYPTDLWLKQEGGSAQTYSLSQNCQTSGGCSISVTQN</sequence>
<dbReference type="EMBL" id="UINC01044962">
    <property type="protein sequence ID" value="SVB51115.1"/>
    <property type="molecule type" value="Genomic_DNA"/>
</dbReference>
<proteinExistence type="predicted"/>